<dbReference type="RefSeq" id="XP_029335857.1">
    <property type="nucleotide sequence ID" value="XM_029479997.1"/>
</dbReference>
<protein>
    <submittedName>
        <fullName evidence="17">Zinc finger protein 235-like isoform X1</fullName>
    </submittedName>
</protein>
<feature type="domain" description="C2H2-type" evidence="14">
    <location>
        <begin position="567"/>
        <end position="594"/>
    </location>
</feature>
<evidence type="ECO:0000256" key="9">
    <source>
        <dbReference type="ARBA" id="ARBA00023125"/>
    </source>
</evidence>
<keyword evidence="4" id="KW-0479">Metal-binding</keyword>
<dbReference type="GO" id="GO:0005634">
    <property type="term" value="C:nucleus"/>
    <property type="evidence" value="ECO:0007669"/>
    <property type="project" value="UniProtKB-SubCell"/>
</dbReference>
<dbReference type="SMART" id="SM00355">
    <property type="entry name" value="ZnF_C2H2"/>
    <property type="match status" value="13"/>
</dbReference>
<evidence type="ECO:0000256" key="13">
    <source>
        <dbReference type="SAM" id="MobiDB-lite"/>
    </source>
</evidence>
<name>A0A6P7R5I2_MUSCR</name>
<evidence type="ECO:0000313" key="16">
    <source>
        <dbReference type="Proteomes" id="UP000515126"/>
    </source>
</evidence>
<feature type="domain" description="C2H2-type" evidence="14">
    <location>
        <begin position="651"/>
        <end position="678"/>
    </location>
</feature>
<dbReference type="Proteomes" id="UP000515126">
    <property type="component" value="Chromosome 7"/>
</dbReference>
<evidence type="ECO:0000256" key="3">
    <source>
        <dbReference type="ARBA" id="ARBA00006991"/>
    </source>
</evidence>
<evidence type="ECO:0000259" key="14">
    <source>
        <dbReference type="PROSITE" id="PS50157"/>
    </source>
</evidence>
<dbReference type="PROSITE" id="PS00028">
    <property type="entry name" value="ZINC_FINGER_C2H2_1"/>
    <property type="match status" value="12"/>
</dbReference>
<dbReference type="InterPro" id="IPR013087">
    <property type="entry name" value="Znf_C2H2_type"/>
</dbReference>
<dbReference type="SUPFAM" id="SSF57667">
    <property type="entry name" value="beta-beta-alpha zinc fingers"/>
    <property type="match status" value="7"/>
</dbReference>
<dbReference type="SUPFAM" id="SSF109640">
    <property type="entry name" value="KRAB domain (Kruppel-associated box)"/>
    <property type="match status" value="1"/>
</dbReference>
<sequence>MEKLRKPCGSTVLAVFSRSPSSPSLLLRALPCLKEKRTMTKLQEAVTFMDVAVVFSEEELRLLDAAQRKLYHDVMLENFRNLLAVGGQSPNKIESLHATGVRCLSLGRLPCWQMTSHDVNKLARTPEDGINTQGKGSHFLEPCHRGAEQPPWASEDDGCLERLTSSHSGITESQEFLSRGAQSSLSKSHLSGRLDQWKHCPQTWVKNKAQLSALSADILSCISHQDSNILHKRDKVPSSGDCDQVINPMSSLTQDCDYTKQKAYQCSKGQEVFSDSPSLELHQQTLLGKKSSVHSTHKDTRPSVPVQPSVHPGRKRYRCPECGKGFSHSSTLQTHQRVHTREKPYRCDSCGKGFSRSSDLNIHRRVHTGEKLYKCEVCGKVFTKWDHLQIHERIHTGEKPYKCGDCGKRFSCSWNLHTHQRVHTEEKPYKCDECGKRFSLSFNLHSHQRVHTGEKPYKCEECGKDFSSASSFQRHQRVHTGEKPFVCSVCGKGFSQSSNFQAHQRVHTREKPYRCDVCGKHFTWSLHNHHRVHTGEKPYMCVECGKGFSHASSLQAHQSVHTGERPFKCNVCQKRFRQASILQDHERVHTGEKPYKCNTCGKVFSQRSGLQVHQRIHTGEKPFKCEECGKEFRWNSGLSSHQRVHTAEKPYTCQQCGKGFSQASHFHTHLKSHTTERT</sequence>
<dbReference type="FunFam" id="3.30.160.60:FF:000557">
    <property type="entry name" value="zinc finger and SCAN domain-containing protein 29"/>
    <property type="match status" value="1"/>
</dbReference>
<dbReference type="InterPro" id="IPR001909">
    <property type="entry name" value="KRAB"/>
</dbReference>
<feature type="domain" description="C2H2-type" evidence="14">
    <location>
        <begin position="457"/>
        <end position="484"/>
    </location>
</feature>
<feature type="region of interest" description="Disordered" evidence="13">
    <location>
        <begin position="290"/>
        <end position="312"/>
    </location>
</feature>
<keyword evidence="16" id="KW-1185">Reference proteome</keyword>
<dbReference type="GO" id="GO:0000981">
    <property type="term" value="F:DNA-binding transcription factor activity, RNA polymerase II-specific"/>
    <property type="evidence" value="ECO:0007669"/>
    <property type="project" value="TreeGrafter"/>
</dbReference>
<evidence type="ECO:0000256" key="2">
    <source>
        <dbReference type="ARBA" id="ARBA00004123"/>
    </source>
</evidence>
<evidence type="ECO:0000256" key="10">
    <source>
        <dbReference type="ARBA" id="ARBA00023163"/>
    </source>
</evidence>
<evidence type="ECO:0000256" key="5">
    <source>
        <dbReference type="ARBA" id="ARBA00022737"/>
    </source>
</evidence>
<dbReference type="AlphaFoldDB" id="A0A6P7R5I2"/>
<dbReference type="FunFam" id="3.30.160.60:FF:000874">
    <property type="entry name" value="zinc finger protein 235 isoform X1"/>
    <property type="match status" value="1"/>
</dbReference>
<dbReference type="GO" id="GO:0008270">
    <property type="term" value="F:zinc ion binding"/>
    <property type="evidence" value="ECO:0007669"/>
    <property type="project" value="UniProtKB-KW"/>
</dbReference>
<dbReference type="FunFam" id="3.30.160.60:FF:000512">
    <property type="entry name" value="zinc finger protein 197 isoform X1"/>
    <property type="match status" value="1"/>
</dbReference>
<dbReference type="InterPro" id="IPR036051">
    <property type="entry name" value="KRAB_dom_sf"/>
</dbReference>
<feature type="domain" description="C2H2-type" evidence="14">
    <location>
        <begin position="317"/>
        <end position="344"/>
    </location>
</feature>
<dbReference type="PANTHER" id="PTHR24381:SF443">
    <property type="entry name" value="ZINC FINGER PROTEIN CKR1"/>
    <property type="match status" value="1"/>
</dbReference>
<evidence type="ECO:0000256" key="8">
    <source>
        <dbReference type="ARBA" id="ARBA00023015"/>
    </source>
</evidence>
<dbReference type="CDD" id="cd07765">
    <property type="entry name" value="KRAB_A-box"/>
    <property type="match status" value="1"/>
</dbReference>
<dbReference type="FunFam" id="3.30.160.60:FF:000913">
    <property type="entry name" value="zinc finger protein 235 isoform X1"/>
    <property type="match status" value="1"/>
</dbReference>
<evidence type="ECO:0000256" key="1">
    <source>
        <dbReference type="ARBA" id="ARBA00003767"/>
    </source>
</evidence>
<reference evidence="17" key="1">
    <citation type="submission" date="2025-08" db="UniProtKB">
        <authorList>
            <consortium name="RefSeq"/>
        </authorList>
    </citation>
    <scope>IDENTIFICATION</scope>
</reference>
<keyword evidence="10" id="KW-0804">Transcription</keyword>
<dbReference type="FunFam" id="3.30.160.60:FF:000663">
    <property type="entry name" value="Zinc finger protein 45"/>
    <property type="match status" value="2"/>
</dbReference>
<proteinExistence type="inferred from homology"/>
<dbReference type="FunFam" id="3.30.160.60:FF:000029">
    <property type="entry name" value="GLI family zinc finger 4"/>
    <property type="match status" value="1"/>
</dbReference>
<dbReference type="InterPro" id="IPR036236">
    <property type="entry name" value="Znf_C2H2_sf"/>
</dbReference>
<dbReference type="FunFam" id="3.30.160.60:FF:000534">
    <property type="entry name" value="zinc finger protein 674"/>
    <property type="match status" value="1"/>
</dbReference>
<feature type="domain" description="C2H2-type" evidence="14">
    <location>
        <begin position="485"/>
        <end position="512"/>
    </location>
</feature>
<dbReference type="Gene3D" id="6.10.140.140">
    <property type="match status" value="1"/>
</dbReference>
<evidence type="ECO:0000256" key="4">
    <source>
        <dbReference type="ARBA" id="ARBA00022723"/>
    </source>
</evidence>
<keyword evidence="6 12" id="KW-0863">Zinc-finger</keyword>
<dbReference type="PANTHER" id="PTHR24381">
    <property type="entry name" value="ZINC FINGER PROTEIN"/>
    <property type="match status" value="1"/>
</dbReference>
<dbReference type="FunFam" id="3.30.160.60:FF:000188">
    <property type="entry name" value="Zinc finger protein 787"/>
    <property type="match status" value="1"/>
</dbReference>
<comment type="subcellular location">
    <subcellularLocation>
        <location evidence="2">Nucleus</location>
    </subcellularLocation>
</comment>
<keyword evidence="7" id="KW-0862">Zinc</keyword>
<feature type="domain" description="C2H2-type" evidence="14">
    <location>
        <begin position="539"/>
        <end position="566"/>
    </location>
</feature>
<keyword evidence="8" id="KW-0805">Transcription regulation</keyword>
<feature type="domain" description="C2H2-type" evidence="14">
    <location>
        <begin position="595"/>
        <end position="622"/>
    </location>
</feature>
<dbReference type="Pfam" id="PF01352">
    <property type="entry name" value="KRAB"/>
    <property type="match status" value="1"/>
</dbReference>
<dbReference type="GO" id="GO:0000977">
    <property type="term" value="F:RNA polymerase II transcription regulatory region sequence-specific DNA binding"/>
    <property type="evidence" value="ECO:0007669"/>
    <property type="project" value="TreeGrafter"/>
</dbReference>
<evidence type="ECO:0000259" key="15">
    <source>
        <dbReference type="PROSITE" id="PS50805"/>
    </source>
</evidence>
<dbReference type="GeneID" id="115031548"/>
<evidence type="ECO:0000256" key="6">
    <source>
        <dbReference type="ARBA" id="ARBA00022771"/>
    </source>
</evidence>
<evidence type="ECO:0000313" key="17">
    <source>
        <dbReference type="RefSeq" id="XP_029335857.1"/>
    </source>
</evidence>
<feature type="domain" description="C2H2-type" evidence="14">
    <location>
        <begin position="623"/>
        <end position="650"/>
    </location>
</feature>
<feature type="domain" description="C2H2-type" evidence="14">
    <location>
        <begin position="373"/>
        <end position="400"/>
    </location>
</feature>
<accession>A0A6P7R5I2</accession>
<dbReference type="FunFam" id="3.30.160.60:FF:002357">
    <property type="entry name" value="Zinc finger protein 782"/>
    <property type="match status" value="1"/>
</dbReference>
<feature type="domain" description="C2H2-type" evidence="14">
    <location>
        <begin position="429"/>
        <end position="456"/>
    </location>
</feature>
<comment type="similarity">
    <text evidence="3">Belongs to the krueppel C2H2-type zinc-finger protein family.</text>
</comment>
<dbReference type="SMART" id="SM00349">
    <property type="entry name" value="KRAB"/>
    <property type="match status" value="1"/>
</dbReference>
<gene>
    <name evidence="17" type="primary">LOC115031548</name>
</gene>
<evidence type="ECO:0000256" key="7">
    <source>
        <dbReference type="ARBA" id="ARBA00022833"/>
    </source>
</evidence>
<dbReference type="PROSITE" id="PS50805">
    <property type="entry name" value="KRAB"/>
    <property type="match status" value="1"/>
</dbReference>
<evidence type="ECO:0000256" key="11">
    <source>
        <dbReference type="ARBA" id="ARBA00023242"/>
    </source>
</evidence>
<feature type="domain" description="KRAB" evidence="15">
    <location>
        <begin position="46"/>
        <end position="124"/>
    </location>
</feature>
<dbReference type="KEGG" id="mcal:115031548"/>
<dbReference type="FunFam" id="3.30.160.60:FF:001700">
    <property type="entry name" value="Zinc finger protein 677"/>
    <property type="match status" value="1"/>
</dbReference>
<keyword evidence="11" id="KW-0539">Nucleus</keyword>
<dbReference type="FunFam" id="3.30.160.60:FF:000671">
    <property type="entry name" value="Zinc finger protein 26"/>
    <property type="match status" value="1"/>
</dbReference>
<dbReference type="PROSITE" id="PS50157">
    <property type="entry name" value="ZINC_FINGER_C2H2_2"/>
    <property type="match status" value="13"/>
</dbReference>
<dbReference type="Pfam" id="PF00096">
    <property type="entry name" value="zf-C2H2"/>
    <property type="match status" value="12"/>
</dbReference>
<feature type="domain" description="C2H2-type" evidence="14">
    <location>
        <begin position="345"/>
        <end position="372"/>
    </location>
</feature>
<feature type="domain" description="C2H2-type" evidence="14">
    <location>
        <begin position="513"/>
        <end position="538"/>
    </location>
</feature>
<evidence type="ECO:0000256" key="12">
    <source>
        <dbReference type="PROSITE-ProRule" id="PRU00042"/>
    </source>
</evidence>
<dbReference type="Gene3D" id="3.30.160.60">
    <property type="entry name" value="Classic Zinc Finger"/>
    <property type="match status" value="13"/>
</dbReference>
<dbReference type="FunFam" id="3.30.160.60:FF:002343">
    <property type="entry name" value="Zinc finger protein 33A"/>
    <property type="match status" value="1"/>
</dbReference>
<comment type="function">
    <text evidence="1">May be involved in transcriptional regulation.</text>
</comment>
<feature type="domain" description="C2H2-type" evidence="14">
    <location>
        <begin position="401"/>
        <end position="428"/>
    </location>
</feature>
<keyword evidence="9" id="KW-0238">DNA-binding</keyword>
<organism evidence="16 17">
    <name type="scientific">Mus caroli</name>
    <name type="common">Ryukyu mouse</name>
    <name type="synonym">Ricefield mouse</name>
    <dbReference type="NCBI Taxonomy" id="10089"/>
    <lineage>
        <taxon>Eukaryota</taxon>
        <taxon>Metazoa</taxon>
        <taxon>Chordata</taxon>
        <taxon>Craniata</taxon>
        <taxon>Vertebrata</taxon>
        <taxon>Euteleostomi</taxon>
        <taxon>Mammalia</taxon>
        <taxon>Eutheria</taxon>
        <taxon>Euarchontoglires</taxon>
        <taxon>Glires</taxon>
        <taxon>Rodentia</taxon>
        <taxon>Myomorpha</taxon>
        <taxon>Muroidea</taxon>
        <taxon>Muridae</taxon>
        <taxon>Murinae</taxon>
        <taxon>Mus</taxon>
        <taxon>Mus</taxon>
    </lineage>
</organism>
<keyword evidence="5" id="KW-0677">Repeat</keyword>